<dbReference type="InterPro" id="IPR046737">
    <property type="entry name" value="DUF6629"/>
</dbReference>
<name>A0A7W6A483_9CAUL</name>
<accession>A0A7W6A483</accession>
<reference evidence="2 3" key="1">
    <citation type="submission" date="2020-08" db="EMBL/GenBank/DDBJ databases">
        <title>Genomic Encyclopedia of Type Strains, Phase IV (KMG-IV): sequencing the most valuable type-strain genomes for metagenomic binning, comparative biology and taxonomic classification.</title>
        <authorList>
            <person name="Goeker M."/>
        </authorList>
    </citation>
    <scope>NUCLEOTIDE SEQUENCE [LARGE SCALE GENOMIC DNA]</scope>
    <source>
        <strain evidence="2 3">DSM 14878</strain>
    </source>
</reference>
<dbReference type="Proteomes" id="UP000532936">
    <property type="component" value="Unassembled WGS sequence"/>
</dbReference>
<organism evidence="2 3">
    <name type="scientific">Brevundimonas mediterranea</name>
    <dbReference type="NCBI Taxonomy" id="74329"/>
    <lineage>
        <taxon>Bacteria</taxon>
        <taxon>Pseudomonadati</taxon>
        <taxon>Pseudomonadota</taxon>
        <taxon>Alphaproteobacteria</taxon>
        <taxon>Caulobacterales</taxon>
        <taxon>Caulobacteraceae</taxon>
        <taxon>Brevundimonas</taxon>
    </lineage>
</organism>
<proteinExistence type="predicted"/>
<keyword evidence="1" id="KW-1133">Transmembrane helix</keyword>
<dbReference type="RefSeq" id="WP_183197519.1">
    <property type="nucleotide sequence ID" value="NZ_JACIDA010000002.1"/>
</dbReference>
<dbReference type="EMBL" id="JACIDA010000002">
    <property type="protein sequence ID" value="MBB3873031.1"/>
    <property type="molecule type" value="Genomic_DNA"/>
</dbReference>
<evidence type="ECO:0000313" key="2">
    <source>
        <dbReference type="EMBL" id="MBB3873031.1"/>
    </source>
</evidence>
<feature type="transmembrane region" description="Helical" evidence="1">
    <location>
        <begin position="177"/>
        <end position="210"/>
    </location>
</feature>
<protein>
    <submittedName>
        <fullName evidence="2">Uncharacterized protein</fullName>
    </submittedName>
</protein>
<feature type="transmembrane region" description="Helical" evidence="1">
    <location>
        <begin position="97"/>
        <end position="120"/>
    </location>
</feature>
<feature type="transmembrane region" description="Helical" evidence="1">
    <location>
        <begin position="141"/>
        <end position="165"/>
    </location>
</feature>
<keyword evidence="1" id="KW-0472">Membrane</keyword>
<feature type="transmembrane region" description="Helical" evidence="1">
    <location>
        <begin position="32"/>
        <end position="49"/>
    </location>
</feature>
<evidence type="ECO:0000256" key="1">
    <source>
        <dbReference type="SAM" id="Phobius"/>
    </source>
</evidence>
<sequence>MCFSATASFTAAAVLAPAGVISLGRAWRGDRRYLALAALPLLFSVQQLLEGLVWRAGEAGDLAAVTRYSLGYMFFSWLAWPVWVPLATYFIEPPHRHRLYLLFAILGGFLGGLQYVPYFAHEDWLVTRFLSHAISYGGTELLGLVIGREFTYAIYLLVIIGPLLLSSSKDAKVFGVLVSIVFVMTYLFFTFAYISVFCFGGAIMSLYLVWRPFSSSRGRHEPPGGRPRPWT</sequence>
<dbReference type="AlphaFoldDB" id="A0A7W6A483"/>
<comment type="caution">
    <text evidence="2">The sequence shown here is derived from an EMBL/GenBank/DDBJ whole genome shotgun (WGS) entry which is preliminary data.</text>
</comment>
<evidence type="ECO:0000313" key="3">
    <source>
        <dbReference type="Proteomes" id="UP000532936"/>
    </source>
</evidence>
<feature type="transmembrane region" description="Helical" evidence="1">
    <location>
        <begin position="70"/>
        <end position="91"/>
    </location>
</feature>
<keyword evidence="1" id="KW-0812">Transmembrane</keyword>
<gene>
    <name evidence="2" type="ORF">GGR11_002584</name>
</gene>
<dbReference type="Pfam" id="PF20334">
    <property type="entry name" value="DUF6629"/>
    <property type="match status" value="1"/>
</dbReference>